<feature type="compositionally biased region" description="Low complexity" evidence="1">
    <location>
        <begin position="46"/>
        <end position="58"/>
    </location>
</feature>
<organism evidence="3 4">
    <name type="scientific">Camelimonas abortus</name>
    <dbReference type="NCBI Taxonomy" id="1017184"/>
    <lineage>
        <taxon>Bacteria</taxon>
        <taxon>Pseudomonadati</taxon>
        <taxon>Pseudomonadota</taxon>
        <taxon>Alphaproteobacteria</taxon>
        <taxon>Hyphomicrobiales</taxon>
        <taxon>Chelatococcaceae</taxon>
        <taxon>Camelimonas</taxon>
    </lineage>
</organism>
<name>A0ABV7LBZ4_9HYPH</name>
<protein>
    <submittedName>
        <fullName evidence="3">DUF2244 domain-containing protein</fullName>
    </submittedName>
</protein>
<feature type="transmembrane region" description="Helical" evidence="2">
    <location>
        <begin position="84"/>
        <end position="102"/>
    </location>
</feature>
<keyword evidence="4" id="KW-1185">Reference proteome</keyword>
<evidence type="ECO:0000313" key="3">
    <source>
        <dbReference type="EMBL" id="MFC3264931.1"/>
    </source>
</evidence>
<dbReference type="RefSeq" id="WP_376831975.1">
    <property type="nucleotide sequence ID" value="NZ_JBHLWR010000006.1"/>
</dbReference>
<keyword evidence="2" id="KW-1133">Transmembrane helix</keyword>
<sequence length="223" mass="23420">MTGNQLMLIQSPPPAASPGAGRATPVDAGAQDEARPPAGAGGGSGDLPPQNAQAPHAGAGAPFHGEFRALITPHRSLGPRGFRLFMALVLVCSVIGSLPFVMIGAWPVAGFFGLDLLALYVAFRLSYERGFAFEEVVVNNVSLVLRKVSHRGEETLWRFNPLWTTLLRDNNEHFGLMGLALASRGEVVPVASELSPEERETFAAALSAALSAARRGELPGAAA</sequence>
<reference evidence="4" key="1">
    <citation type="journal article" date="2019" name="Int. J. Syst. Evol. Microbiol.">
        <title>The Global Catalogue of Microorganisms (GCM) 10K type strain sequencing project: providing services to taxonomists for standard genome sequencing and annotation.</title>
        <authorList>
            <consortium name="The Broad Institute Genomics Platform"/>
            <consortium name="The Broad Institute Genome Sequencing Center for Infectious Disease"/>
            <person name="Wu L."/>
            <person name="Ma J."/>
        </authorList>
    </citation>
    <scope>NUCLEOTIDE SEQUENCE [LARGE SCALE GENOMIC DNA]</scope>
    <source>
        <strain evidence="4">CCM 7941</strain>
    </source>
</reference>
<keyword evidence="2" id="KW-0472">Membrane</keyword>
<dbReference type="InterPro" id="IPR019253">
    <property type="entry name" value="DUF2244_TM"/>
</dbReference>
<keyword evidence="2" id="KW-0812">Transmembrane</keyword>
<proteinExistence type="predicted"/>
<feature type="region of interest" description="Disordered" evidence="1">
    <location>
        <begin position="1"/>
        <end position="58"/>
    </location>
</feature>
<accession>A0ABV7LBZ4</accession>
<dbReference type="EMBL" id="JBHRUV010000004">
    <property type="protein sequence ID" value="MFC3264931.1"/>
    <property type="molecule type" value="Genomic_DNA"/>
</dbReference>
<evidence type="ECO:0000256" key="2">
    <source>
        <dbReference type="SAM" id="Phobius"/>
    </source>
</evidence>
<comment type="caution">
    <text evidence="3">The sequence shown here is derived from an EMBL/GenBank/DDBJ whole genome shotgun (WGS) entry which is preliminary data.</text>
</comment>
<evidence type="ECO:0000256" key="1">
    <source>
        <dbReference type="SAM" id="MobiDB-lite"/>
    </source>
</evidence>
<gene>
    <name evidence="3" type="ORF">ACFOEX_00975</name>
</gene>
<dbReference type="Pfam" id="PF10003">
    <property type="entry name" value="DUF2244"/>
    <property type="match status" value="1"/>
</dbReference>
<dbReference type="Proteomes" id="UP001595536">
    <property type="component" value="Unassembled WGS sequence"/>
</dbReference>
<evidence type="ECO:0000313" key="4">
    <source>
        <dbReference type="Proteomes" id="UP001595536"/>
    </source>
</evidence>